<protein>
    <submittedName>
        <fullName evidence="2">Uncharacterized protein</fullName>
    </submittedName>
</protein>
<keyword evidence="1" id="KW-1133">Transmembrane helix</keyword>
<keyword evidence="1" id="KW-0812">Transmembrane</keyword>
<feature type="transmembrane region" description="Helical" evidence="1">
    <location>
        <begin position="174"/>
        <end position="194"/>
    </location>
</feature>
<keyword evidence="3" id="KW-1185">Reference proteome</keyword>
<keyword evidence="1" id="KW-0472">Membrane</keyword>
<name>A0ABP4LCF9_9ACTN</name>
<organism evidence="2 3">
    <name type="scientific">Dactylosporangium maewongense</name>
    <dbReference type="NCBI Taxonomy" id="634393"/>
    <lineage>
        <taxon>Bacteria</taxon>
        <taxon>Bacillati</taxon>
        <taxon>Actinomycetota</taxon>
        <taxon>Actinomycetes</taxon>
        <taxon>Micromonosporales</taxon>
        <taxon>Micromonosporaceae</taxon>
        <taxon>Dactylosporangium</taxon>
    </lineage>
</organism>
<evidence type="ECO:0000313" key="2">
    <source>
        <dbReference type="EMBL" id="GAA1519204.1"/>
    </source>
</evidence>
<sequence>MGMGRGRSVGRRLLAGVVLAAVLVFGWASPAGAHGGASVTIHSDGRGSVWITAQWQDGHPINEPMVVTLSAGPAGASAGAPGSGPASAIVGERLTQTGDERGTQTWSGVLPAGTWRVAIDLGAPVEGHCQALVPSAGSTGASVQAVEVACLIPATGGTADGQGGDAGSSAGSLAPLWVTLSVLGIAGLIGAEVVRRRRGRTKT</sequence>
<proteinExistence type="predicted"/>
<reference evidence="3" key="1">
    <citation type="journal article" date="2019" name="Int. J. Syst. Evol. Microbiol.">
        <title>The Global Catalogue of Microorganisms (GCM) 10K type strain sequencing project: providing services to taxonomists for standard genome sequencing and annotation.</title>
        <authorList>
            <consortium name="The Broad Institute Genomics Platform"/>
            <consortium name="The Broad Institute Genome Sequencing Center for Infectious Disease"/>
            <person name="Wu L."/>
            <person name="Ma J."/>
        </authorList>
    </citation>
    <scope>NUCLEOTIDE SEQUENCE [LARGE SCALE GENOMIC DNA]</scope>
    <source>
        <strain evidence="3">JCM 15933</strain>
    </source>
</reference>
<gene>
    <name evidence="2" type="ORF">GCM10009827_038080</name>
</gene>
<comment type="caution">
    <text evidence="2">The sequence shown here is derived from an EMBL/GenBank/DDBJ whole genome shotgun (WGS) entry which is preliminary data.</text>
</comment>
<accession>A0ABP4LCF9</accession>
<dbReference type="Proteomes" id="UP001501470">
    <property type="component" value="Unassembled WGS sequence"/>
</dbReference>
<evidence type="ECO:0000313" key="3">
    <source>
        <dbReference type="Proteomes" id="UP001501470"/>
    </source>
</evidence>
<evidence type="ECO:0000256" key="1">
    <source>
        <dbReference type="SAM" id="Phobius"/>
    </source>
</evidence>
<dbReference type="EMBL" id="BAAAQD010000007">
    <property type="protein sequence ID" value="GAA1519204.1"/>
    <property type="molecule type" value="Genomic_DNA"/>
</dbReference>